<dbReference type="CDD" id="cd09279">
    <property type="entry name" value="RNase_HI_like"/>
    <property type="match status" value="1"/>
</dbReference>
<accession>Q64AA9</accession>
<evidence type="ECO:0000313" key="3">
    <source>
        <dbReference type="EMBL" id="AAU83668.1"/>
    </source>
</evidence>
<dbReference type="PANTHER" id="PTHR46387:SF2">
    <property type="entry name" value="RIBONUCLEASE HI"/>
    <property type="match status" value="1"/>
</dbReference>
<dbReference type="AlphaFoldDB" id="Q64AA9"/>
<dbReference type="GO" id="GO:0004523">
    <property type="term" value="F:RNA-DNA hybrid ribonuclease activity"/>
    <property type="evidence" value="ECO:0007669"/>
    <property type="project" value="InterPro"/>
</dbReference>
<reference evidence="3" key="2">
    <citation type="submission" date="2004-08" db="EMBL/GenBank/DDBJ databases">
        <authorList>
            <person name="Putnam N."/>
            <person name="Detter J.C."/>
            <person name="Richardson P.M."/>
            <person name="Rokhsar D."/>
        </authorList>
    </citation>
    <scope>NUCLEOTIDE SEQUENCE</scope>
</reference>
<dbReference type="PROSITE" id="PS50879">
    <property type="entry name" value="RNASE_H_1"/>
    <property type="match status" value="1"/>
</dbReference>
<gene>
    <name evidence="3" type="ORF">GZ32E7_31</name>
</gene>
<proteinExistence type="predicted"/>
<dbReference type="GO" id="GO:0003676">
    <property type="term" value="F:nucleic acid binding"/>
    <property type="evidence" value="ECO:0007669"/>
    <property type="project" value="InterPro"/>
</dbReference>
<organism evidence="3">
    <name type="scientific">Uncultured archaeon GZfos26G2</name>
    <dbReference type="NCBI Taxonomy" id="3386331"/>
    <lineage>
        <taxon>Archaea</taxon>
        <taxon>Methanobacteriati</taxon>
        <taxon>Methanobacteriota</taxon>
        <taxon>Stenosarchaea group</taxon>
        <taxon>Methanomicrobia</taxon>
        <taxon>Candidatus Methanophagales</taxon>
        <taxon>Candidatus Methanophagaceae</taxon>
        <taxon>Candidatus Methanophaga</taxon>
    </lineage>
</organism>
<dbReference type="InterPro" id="IPR036397">
    <property type="entry name" value="RNaseH_sf"/>
</dbReference>
<dbReference type="InterPro" id="IPR012337">
    <property type="entry name" value="RNaseH-like_sf"/>
</dbReference>
<dbReference type="Gene3D" id="3.30.420.10">
    <property type="entry name" value="Ribonuclease H-like superfamily/Ribonuclease H"/>
    <property type="match status" value="1"/>
</dbReference>
<feature type="region of interest" description="Disordered" evidence="1">
    <location>
        <begin position="145"/>
        <end position="173"/>
    </location>
</feature>
<dbReference type="EMBL" id="AY714855">
    <property type="protein sequence ID" value="AAU83668.1"/>
    <property type="molecule type" value="Genomic_DNA"/>
</dbReference>
<sequence length="173" mass="19700">MNGTCREDTAIRKMMKKLIIYTDGACRGNPGPAGIGIVICNESGKKIKEDKEFIGDATNNIAEYRALIKALELASDFSVTRVECFSDSELMVRQLNGAYRVKDEKLGELFLQVKEKERLFEEVTYSHVPRKNNLIKRADSLANLGIDDKEPKETTERELEQRKEIEKAVSERR</sequence>
<name>Q64AA9_UNCAG</name>
<evidence type="ECO:0000259" key="2">
    <source>
        <dbReference type="PROSITE" id="PS50879"/>
    </source>
</evidence>
<dbReference type="PANTHER" id="PTHR46387">
    <property type="entry name" value="POLYNUCLEOTIDYL TRANSFERASE, RIBONUCLEASE H-LIKE SUPERFAMILY PROTEIN"/>
    <property type="match status" value="1"/>
</dbReference>
<protein>
    <recommendedName>
        <fullName evidence="2">RNase H type-1 domain-containing protein</fullName>
    </recommendedName>
</protein>
<reference evidence="3" key="1">
    <citation type="journal article" date="2004" name="Science">
        <title>Reverse methanogenesis: testing the hypothesis with environmental genomics.</title>
        <authorList>
            <person name="Hallam S.J."/>
            <person name="Putnam N."/>
            <person name="Preston C.M."/>
            <person name="Detter J.C."/>
            <person name="Rokhsar D."/>
            <person name="Richardson P.M."/>
            <person name="DeLong E.F."/>
        </authorList>
    </citation>
    <scope>NUCLEOTIDE SEQUENCE</scope>
</reference>
<feature type="domain" description="RNase H type-1" evidence="2">
    <location>
        <begin position="14"/>
        <end position="147"/>
    </location>
</feature>
<feature type="compositionally biased region" description="Basic and acidic residues" evidence="1">
    <location>
        <begin position="146"/>
        <end position="173"/>
    </location>
</feature>
<dbReference type="SUPFAM" id="SSF53098">
    <property type="entry name" value="Ribonuclease H-like"/>
    <property type="match status" value="1"/>
</dbReference>
<dbReference type="InterPro" id="IPR002156">
    <property type="entry name" value="RNaseH_domain"/>
</dbReference>
<dbReference type="Pfam" id="PF13456">
    <property type="entry name" value="RVT_3"/>
    <property type="match status" value="1"/>
</dbReference>
<evidence type="ECO:0000256" key="1">
    <source>
        <dbReference type="SAM" id="MobiDB-lite"/>
    </source>
</evidence>